<gene>
    <name evidence="1" type="ORF">IEQ44_01040</name>
</gene>
<organism evidence="1 2">
    <name type="scientific">Nocardioides malaquae</name>
    <dbReference type="NCBI Taxonomy" id="2773426"/>
    <lineage>
        <taxon>Bacteria</taxon>
        <taxon>Bacillati</taxon>
        <taxon>Actinomycetota</taxon>
        <taxon>Actinomycetes</taxon>
        <taxon>Propionibacteriales</taxon>
        <taxon>Nocardioidaceae</taxon>
        <taxon>Nocardioides</taxon>
    </lineage>
</organism>
<accession>A0ABR9RNU7</accession>
<dbReference type="EMBL" id="JADCSA010000001">
    <property type="protein sequence ID" value="MBE7323236.1"/>
    <property type="molecule type" value="Genomic_DNA"/>
</dbReference>
<reference evidence="1 2" key="1">
    <citation type="submission" date="2020-10" db="EMBL/GenBank/DDBJ databases">
        <title>Nocardioides sp. isolated from sludge.</title>
        <authorList>
            <person name="Zhang X."/>
        </authorList>
    </citation>
    <scope>NUCLEOTIDE SEQUENCE [LARGE SCALE GENOMIC DNA]</scope>
    <source>
        <strain evidence="1 2">Y6</strain>
    </source>
</reference>
<name>A0ABR9RNU7_9ACTN</name>
<evidence type="ECO:0000313" key="2">
    <source>
        <dbReference type="Proteomes" id="UP000756387"/>
    </source>
</evidence>
<dbReference type="RefSeq" id="WP_193636560.1">
    <property type="nucleotide sequence ID" value="NZ_JADCSA010000001.1"/>
</dbReference>
<dbReference type="Proteomes" id="UP000756387">
    <property type="component" value="Unassembled WGS sequence"/>
</dbReference>
<sequence>MGLLGERAASSRGAGSTVVAGCTIRARVGPDAPGASRVLHGAPPVGHFLHLRSTHAPQRGDSAVMTAPNVPVTCTFAPPSSIGTPAAPVVARVARGWSPRKTTP</sequence>
<proteinExistence type="predicted"/>
<comment type="caution">
    <text evidence="1">The sequence shown here is derived from an EMBL/GenBank/DDBJ whole genome shotgun (WGS) entry which is preliminary data.</text>
</comment>
<evidence type="ECO:0000313" key="1">
    <source>
        <dbReference type="EMBL" id="MBE7323236.1"/>
    </source>
</evidence>
<keyword evidence="2" id="KW-1185">Reference proteome</keyword>
<protein>
    <submittedName>
        <fullName evidence="1">Uncharacterized protein</fullName>
    </submittedName>
</protein>